<sequence>MQSGTSVRKGHKAGHRRTKSSFSQPCQTLIDFAKPDSGAITESVHGSFTPTSSAFPCLSTLATLHNPGTIFQPAGYFRRRQYSMFEWPDVHSPFEGSDTSSIPASPTFSSRSSRAPSIPRITRTSSYDTHASVSSSTSYSDETLLPSRVKPLEINPIFSELERKSKLCNSVIGCATCGKPGSDYPRCGKCGEMWCSRPCRLRGGKKHLCMSRRDIT</sequence>
<organism evidence="2 3">
    <name type="scientific">Lentinula raphanica</name>
    <dbReference type="NCBI Taxonomy" id="153919"/>
    <lineage>
        <taxon>Eukaryota</taxon>
        <taxon>Fungi</taxon>
        <taxon>Dikarya</taxon>
        <taxon>Basidiomycota</taxon>
        <taxon>Agaricomycotina</taxon>
        <taxon>Agaricomycetes</taxon>
        <taxon>Agaricomycetidae</taxon>
        <taxon>Agaricales</taxon>
        <taxon>Marasmiineae</taxon>
        <taxon>Omphalotaceae</taxon>
        <taxon>Lentinula</taxon>
    </lineage>
</organism>
<evidence type="ECO:0008006" key="4">
    <source>
        <dbReference type="Google" id="ProtNLM"/>
    </source>
</evidence>
<feature type="region of interest" description="Disordered" evidence="1">
    <location>
        <begin position="1"/>
        <end position="25"/>
    </location>
</feature>
<evidence type="ECO:0000256" key="1">
    <source>
        <dbReference type="SAM" id="MobiDB-lite"/>
    </source>
</evidence>
<keyword evidence="3" id="KW-1185">Reference proteome</keyword>
<evidence type="ECO:0000313" key="3">
    <source>
        <dbReference type="Proteomes" id="UP001163846"/>
    </source>
</evidence>
<feature type="region of interest" description="Disordered" evidence="1">
    <location>
        <begin position="93"/>
        <end position="138"/>
    </location>
</feature>
<dbReference type="AlphaFoldDB" id="A0AA38P4D9"/>
<reference evidence="2" key="1">
    <citation type="submission" date="2022-08" db="EMBL/GenBank/DDBJ databases">
        <authorList>
            <consortium name="DOE Joint Genome Institute"/>
            <person name="Min B."/>
            <person name="Riley R."/>
            <person name="Sierra-Patev S."/>
            <person name="Naranjo-Ortiz M."/>
            <person name="Looney B."/>
            <person name="Konkel Z."/>
            <person name="Slot J.C."/>
            <person name="Sakamoto Y."/>
            <person name="Steenwyk J.L."/>
            <person name="Rokas A."/>
            <person name="Carro J."/>
            <person name="Camarero S."/>
            <person name="Ferreira P."/>
            <person name="Molpeceres G."/>
            <person name="Ruiz-Duenas F.J."/>
            <person name="Serrano A."/>
            <person name="Henrissat B."/>
            <person name="Drula E."/>
            <person name="Hughes K.W."/>
            <person name="Mata J.L."/>
            <person name="Ishikawa N.K."/>
            <person name="Vargas-Isla R."/>
            <person name="Ushijima S."/>
            <person name="Smith C.A."/>
            <person name="Ahrendt S."/>
            <person name="Andreopoulos W."/>
            <person name="He G."/>
            <person name="Labutti K."/>
            <person name="Lipzen A."/>
            <person name="Ng V."/>
            <person name="Sandor L."/>
            <person name="Barry K."/>
            <person name="Martinez A.T."/>
            <person name="Xiao Y."/>
            <person name="Gibbons J.G."/>
            <person name="Terashima K."/>
            <person name="Hibbett D.S."/>
            <person name="Grigoriev I.V."/>
        </authorList>
    </citation>
    <scope>NUCLEOTIDE SEQUENCE</scope>
    <source>
        <strain evidence="2">TFB9207</strain>
    </source>
</reference>
<name>A0AA38P4D9_9AGAR</name>
<dbReference type="Proteomes" id="UP001163846">
    <property type="component" value="Unassembled WGS sequence"/>
</dbReference>
<evidence type="ECO:0000313" key="2">
    <source>
        <dbReference type="EMBL" id="KAJ3836105.1"/>
    </source>
</evidence>
<accession>A0AA38P4D9</accession>
<dbReference type="EMBL" id="MU806349">
    <property type="protein sequence ID" value="KAJ3836105.1"/>
    <property type="molecule type" value="Genomic_DNA"/>
</dbReference>
<protein>
    <recommendedName>
        <fullName evidence="4">HIT-type domain-containing protein</fullName>
    </recommendedName>
</protein>
<gene>
    <name evidence="2" type="ORF">F5878DRAFT_626105</name>
</gene>
<feature type="compositionally biased region" description="Low complexity" evidence="1">
    <location>
        <begin position="99"/>
        <end position="138"/>
    </location>
</feature>
<proteinExistence type="predicted"/>
<comment type="caution">
    <text evidence="2">The sequence shown here is derived from an EMBL/GenBank/DDBJ whole genome shotgun (WGS) entry which is preliminary data.</text>
</comment>
<feature type="compositionally biased region" description="Basic residues" evidence="1">
    <location>
        <begin position="8"/>
        <end position="19"/>
    </location>
</feature>